<dbReference type="AlphaFoldDB" id="A0A9P9BUU3"/>
<dbReference type="PROSITE" id="PS50048">
    <property type="entry name" value="ZN2_CY6_FUNGAL_2"/>
    <property type="match status" value="1"/>
</dbReference>
<dbReference type="GO" id="GO:0008270">
    <property type="term" value="F:zinc ion binding"/>
    <property type="evidence" value="ECO:0007669"/>
    <property type="project" value="InterPro"/>
</dbReference>
<proteinExistence type="predicted"/>
<dbReference type="OrthoDB" id="3364175at2759"/>
<dbReference type="SUPFAM" id="SSF57701">
    <property type="entry name" value="Zn2/Cys6 DNA-binding domain"/>
    <property type="match status" value="1"/>
</dbReference>
<accession>A0A9P9BUU3</accession>
<keyword evidence="5" id="KW-0539">Nucleus</keyword>
<dbReference type="PROSITE" id="PS00463">
    <property type="entry name" value="ZN2_CY6_FUNGAL_1"/>
    <property type="match status" value="1"/>
</dbReference>
<dbReference type="PANTHER" id="PTHR47424:SF3">
    <property type="entry name" value="REGULATORY PROTEIN GAL4"/>
    <property type="match status" value="1"/>
</dbReference>
<keyword evidence="7" id="KW-0472">Membrane</keyword>
<dbReference type="GeneID" id="70189479"/>
<evidence type="ECO:0000256" key="7">
    <source>
        <dbReference type="SAM" id="Phobius"/>
    </source>
</evidence>
<feature type="domain" description="Zn(2)-C6 fungal-type" evidence="8">
    <location>
        <begin position="20"/>
        <end position="50"/>
    </location>
</feature>
<dbReference type="PANTHER" id="PTHR47424">
    <property type="entry name" value="REGULATORY PROTEIN GAL4"/>
    <property type="match status" value="1"/>
</dbReference>
<evidence type="ECO:0000259" key="8">
    <source>
        <dbReference type="PROSITE" id="PS50048"/>
    </source>
</evidence>
<keyword evidence="7" id="KW-1133">Transmembrane helix</keyword>
<evidence type="ECO:0000256" key="3">
    <source>
        <dbReference type="ARBA" id="ARBA00023125"/>
    </source>
</evidence>
<evidence type="ECO:0000256" key="4">
    <source>
        <dbReference type="ARBA" id="ARBA00023163"/>
    </source>
</evidence>
<dbReference type="Proteomes" id="UP000756346">
    <property type="component" value="Unassembled WGS sequence"/>
</dbReference>
<evidence type="ECO:0000256" key="6">
    <source>
        <dbReference type="SAM" id="MobiDB-lite"/>
    </source>
</evidence>
<dbReference type="Gene3D" id="4.10.240.10">
    <property type="entry name" value="Zn(2)-C6 fungal-type DNA-binding domain"/>
    <property type="match status" value="1"/>
</dbReference>
<sequence>MSDTSPSAGPVSKRKRTALACNVCRSRKSRCNGARPQCSMCSAAGFECIYETSDSATNIIVQKEYVVGLSDRVQALEAAIAKHNKAIQDHETRLQSVEPRGQRTRTFDDDHPGPAELGQTPVSIASADNQEAPSEERVTDGMVISFVSEADTGHFGPSSNIALLGHISQAVSSLANSHDIPSSGVMENWARIDSGIINTTRRASPENSTADNGLRIHHGNPSPYVLPSEAVTRELMRQYFSNTGLLYPYIHEPTFVKEYDDLVANGFKKARRPWLALLHMILAMSSSTLVVDTKEERQQRNAESLLFYKRAARLCDSQETRGTSLETVQYLLLACHYLQGTQSSVQTWSTHGLAVKAALSLGLHSINASKDFSRHNQELRKRAWYGCVVLDRMLSLTFGRPAIIPRHFIRLPLPEDFAGLDTNNGPTSALLLSAQFFGGTMATVMLTQTSSTLMNVLHEVIADLYGDNLGCDPPLEEGEMLTRVFRLDRALGQWELDLPPGLSLLQPGDLTQLDPSDTVHLRFRTILTLRKLNLETLIHRPALVQTVDTLRRSPGSNIGAPKSLQSMRQSSINSCVTAAESIISIIHQTTTGDGPRKRLLGAWWFSLYYVFNASLILFTNLLMAMQGGQVDRSAALQRCDEYLLMAVEALRNLDAGNMVIKICNHRLSQLRQLLLSWSKSTPFHPAPLLANARLYCRR</sequence>
<dbReference type="GO" id="GO:0000978">
    <property type="term" value="F:RNA polymerase II cis-regulatory region sequence-specific DNA binding"/>
    <property type="evidence" value="ECO:0007669"/>
    <property type="project" value="TreeGrafter"/>
</dbReference>
<dbReference type="EMBL" id="JAGTJQ010000001">
    <property type="protein sequence ID" value="KAH7039583.1"/>
    <property type="molecule type" value="Genomic_DNA"/>
</dbReference>
<dbReference type="Pfam" id="PF04082">
    <property type="entry name" value="Fungal_trans"/>
    <property type="match status" value="1"/>
</dbReference>
<dbReference type="GO" id="GO:0005634">
    <property type="term" value="C:nucleus"/>
    <property type="evidence" value="ECO:0007669"/>
    <property type="project" value="TreeGrafter"/>
</dbReference>
<dbReference type="GO" id="GO:0000435">
    <property type="term" value="P:positive regulation of transcription from RNA polymerase II promoter by galactose"/>
    <property type="evidence" value="ECO:0007669"/>
    <property type="project" value="TreeGrafter"/>
</dbReference>
<dbReference type="CDD" id="cd12148">
    <property type="entry name" value="fungal_TF_MHR"/>
    <property type="match status" value="1"/>
</dbReference>
<keyword evidence="7" id="KW-0812">Transmembrane</keyword>
<dbReference type="SMART" id="SM00906">
    <property type="entry name" value="Fungal_trans"/>
    <property type="match status" value="1"/>
</dbReference>
<dbReference type="CDD" id="cd00067">
    <property type="entry name" value="GAL4"/>
    <property type="match status" value="1"/>
</dbReference>
<comment type="caution">
    <text evidence="9">The sequence shown here is derived from an EMBL/GenBank/DDBJ whole genome shotgun (WGS) entry which is preliminary data.</text>
</comment>
<dbReference type="SMART" id="SM00066">
    <property type="entry name" value="GAL4"/>
    <property type="match status" value="1"/>
</dbReference>
<evidence type="ECO:0000256" key="1">
    <source>
        <dbReference type="ARBA" id="ARBA00022723"/>
    </source>
</evidence>
<dbReference type="InterPro" id="IPR007219">
    <property type="entry name" value="XnlR_reg_dom"/>
</dbReference>
<dbReference type="GO" id="GO:0000981">
    <property type="term" value="F:DNA-binding transcription factor activity, RNA polymerase II-specific"/>
    <property type="evidence" value="ECO:0007669"/>
    <property type="project" value="InterPro"/>
</dbReference>
<name>A0A9P9BUU3_9PEZI</name>
<keyword evidence="3" id="KW-0238">DNA-binding</keyword>
<evidence type="ECO:0000313" key="10">
    <source>
        <dbReference type="Proteomes" id="UP000756346"/>
    </source>
</evidence>
<evidence type="ECO:0000256" key="5">
    <source>
        <dbReference type="ARBA" id="ARBA00023242"/>
    </source>
</evidence>
<evidence type="ECO:0000256" key="2">
    <source>
        <dbReference type="ARBA" id="ARBA00023015"/>
    </source>
</evidence>
<keyword evidence="4" id="KW-0804">Transcription</keyword>
<dbReference type="InterPro" id="IPR051127">
    <property type="entry name" value="Fungal_SecMet_Regulators"/>
</dbReference>
<gene>
    <name evidence="9" type="ORF">B0I36DRAFT_370676</name>
</gene>
<reference evidence="9" key="1">
    <citation type="journal article" date="2021" name="Nat. Commun.">
        <title>Genetic determinants of endophytism in the Arabidopsis root mycobiome.</title>
        <authorList>
            <person name="Mesny F."/>
            <person name="Miyauchi S."/>
            <person name="Thiergart T."/>
            <person name="Pickel B."/>
            <person name="Atanasova L."/>
            <person name="Karlsson M."/>
            <person name="Huettel B."/>
            <person name="Barry K.W."/>
            <person name="Haridas S."/>
            <person name="Chen C."/>
            <person name="Bauer D."/>
            <person name="Andreopoulos W."/>
            <person name="Pangilinan J."/>
            <person name="LaButti K."/>
            <person name="Riley R."/>
            <person name="Lipzen A."/>
            <person name="Clum A."/>
            <person name="Drula E."/>
            <person name="Henrissat B."/>
            <person name="Kohler A."/>
            <person name="Grigoriev I.V."/>
            <person name="Martin F.M."/>
            <person name="Hacquard S."/>
        </authorList>
    </citation>
    <scope>NUCLEOTIDE SEQUENCE</scope>
    <source>
        <strain evidence="9">MPI-CAGE-CH-0230</strain>
    </source>
</reference>
<dbReference type="InterPro" id="IPR001138">
    <property type="entry name" value="Zn2Cys6_DnaBD"/>
</dbReference>
<feature type="transmembrane region" description="Helical" evidence="7">
    <location>
        <begin position="602"/>
        <end position="623"/>
    </location>
</feature>
<dbReference type="Pfam" id="PF00172">
    <property type="entry name" value="Zn_clus"/>
    <property type="match status" value="1"/>
</dbReference>
<dbReference type="GO" id="GO:0006351">
    <property type="term" value="P:DNA-templated transcription"/>
    <property type="evidence" value="ECO:0007669"/>
    <property type="project" value="InterPro"/>
</dbReference>
<feature type="region of interest" description="Disordered" evidence="6">
    <location>
        <begin position="91"/>
        <end position="122"/>
    </location>
</feature>
<evidence type="ECO:0000313" key="9">
    <source>
        <dbReference type="EMBL" id="KAH7039583.1"/>
    </source>
</evidence>
<protein>
    <submittedName>
        <fullName evidence="9">Fungal-specific transcription factor domain-containing protein</fullName>
    </submittedName>
</protein>
<keyword evidence="10" id="KW-1185">Reference proteome</keyword>
<organism evidence="9 10">
    <name type="scientific">Microdochium trichocladiopsis</name>
    <dbReference type="NCBI Taxonomy" id="1682393"/>
    <lineage>
        <taxon>Eukaryota</taxon>
        <taxon>Fungi</taxon>
        <taxon>Dikarya</taxon>
        <taxon>Ascomycota</taxon>
        <taxon>Pezizomycotina</taxon>
        <taxon>Sordariomycetes</taxon>
        <taxon>Xylariomycetidae</taxon>
        <taxon>Xylariales</taxon>
        <taxon>Microdochiaceae</taxon>
        <taxon>Microdochium</taxon>
    </lineage>
</organism>
<keyword evidence="2" id="KW-0805">Transcription regulation</keyword>
<dbReference type="InterPro" id="IPR036864">
    <property type="entry name" value="Zn2-C6_fun-type_DNA-bd_sf"/>
</dbReference>
<keyword evidence="1" id="KW-0479">Metal-binding</keyword>
<dbReference type="RefSeq" id="XP_046017638.1">
    <property type="nucleotide sequence ID" value="XM_046159933.1"/>
</dbReference>